<evidence type="ECO:0000256" key="6">
    <source>
        <dbReference type="ARBA" id="ARBA00022448"/>
    </source>
</evidence>
<evidence type="ECO:0000313" key="22">
    <source>
        <dbReference type="Proteomes" id="UP001459277"/>
    </source>
</evidence>
<keyword evidence="6" id="KW-0813">Transport</keyword>
<evidence type="ECO:0000313" key="21">
    <source>
        <dbReference type="EMBL" id="KAL0009630.1"/>
    </source>
</evidence>
<dbReference type="Proteomes" id="UP001459277">
    <property type="component" value="Unassembled WGS sequence"/>
</dbReference>
<dbReference type="Pfam" id="PF04757">
    <property type="entry name" value="Pex2_Pex12"/>
    <property type="match status" value="1"/>
</dbReference>
<keyword evidence="13" id="KW-0862">Zinc</keyword>
<dbReference type="PROSITE" id="PS00518">
    <property type="entry name" value="ZF_RING_1"/>
    <property type="match status" value="1"/>
</dbReference>
<keyword evidence="11 18" id="KW-0863">Zinc-finger</keyword>
<keyword evidence="15" id="KW-1133">Transmembrane helix</keyword>
<dbReference type="EMBL" id="JAZDWU010000003">
    <property type="protein sequence ID" value="KAL0009630.1"/>
    <property type="molecule type" value="Genomic_DNA"/>
</dbReference>
<evidence type="ECO:0000256" key="7">
    <source>
        <dbReference type="ARBA" id="ARBA00022593"/>
    </source>
</evidence>
<feature type="domain" description="RING-type" evidence="20">
    <location>
        <begin position="324"/>
        <end position="362"/>
    </location>
</feature>
<comment type="subcellular location">
    <subcellularLocation>
        <location evidence="2">Peroxisome membrane</location>
        <topology evidence="2">Multi-pass membrane protein</topology>
    </subcellularLocation>
</comment>
<evidence type="ECO:0000256" key="4">
    <source>
        <dbReference type="ARBA" id="ARBA00008704"/>
    </source>
</evidence>
<keyword evidence="12" id="KW-0833">Ubl conjugation pathway</keyword>
<evidence type="ECO:0000256" key="10">
    <source>
        <dbReference type="ARBA" id="ARBA00022723"/>
    </source>
</evidence>
<comment type="similarity">
    <text evidence="4">Belongs to the pex2/pex10/pex12 family.</text>
</comment>
<keyword evidence="10" id="KW-0479">Metal-binding</keyword>
<dbReference type="GO" id="GO:0016558">
    <property type="term" value="P:protein import into peroxisome matrix"/>
    <property type="evidence" value="ECO:0007669"/>
    <property type="project" value="InterPro"/>
</dbReference>
<dbReference type="GO" id="GO:0008270">
    <property type="term" value="F:zinc ion binding"/>
    <property type="evidence" value="ECO:0007669"/>
    <property type="project" value="UniProtKB-KW"/>
</dbReference>
<dbReference type="PROSITE" id="PS50089">
    <property type="entry name" value="ZF_RING_2"/>
    <property type="match status" value="1"/>
</dbReference>
<evidence type="ECO:0000256" key="14">
    <source>
        <dbReference type="ARBA" id="ARBA00022927"/>
    </source>
</evidence>
<feature type="compositionally biased region" description="Low complexity" evidence="19">
    <location>
        <begin position="10"/>
        <end position="24"/>
    </location>
</feature>
<evidence type="ECO:0000256" key="12">
    <source>
        <dbReference type="ARBA" id="ARBA00022786"/>
    </source>
</evidence>
<dbReference type="GO" id="GO:0005778">
    <property type="term" value="C:peroxisomal membrane"/>
    <property type="evidence" value="ECO:0007669"/>
    <property type="project" value="UniProtKB-SubCell"/>
</dbReference>
<feature type="region of interest" description="Disordered" evidence="19">
    <location>
        <begin position="1"/>
        <end position="28"/>
    </location>
</feature>
<comment type="catalytic activity">
    <reaction evidence="1">
        <text>S-ubiquitinyl-[E2 ubiquitin-conjugating enzyme]-L-cysteine + [acceptor protein]-L-lysine = [E2 ubiquitin-conjugating enzyme]-L-cysteine + N(6)-ubiquitinyl-[acceptor protein]-L-lysine.</text>
        <dbReference type="EC" id="2.3.2.27"/>
    </reaction>
</comment>
<feature type="region of interest" description="Disordered" evidence="19">
    <location>
        <begin position="158"/>
        <end position="182"/>
    </location>
</feature>
<comment type="pathway">
    <text evidence="3">Protein modification; protein ubiquitination.</text>
</comment>
<dbReference type="GO" id="GO:0061630">
    <property type="term" value="F:ubiquitin protein ligase activity"/>
    <property type="evidence" value="ECO:0007669"/>
    <property type="project" value="UniProtKB-EC"/>
</dbReference>
<keyword evidence="9" id="KW-0812">Transmembrane</keyword>
<dbReference type="SMART" id="SM00184">
    <property type="entry name" value="RING"/>
    <property type="match status" value="1"/>
</dbReference>
<evidence type="ECO:0000256" key="2">
    <source>
        <dbReference type="ARBA" id="ARBA00004585"/>
    </source>
</evidence>
<dbReference type="InterPro" id="IPR001841">
    <property type="entry name" value="Znf_RING"/>
</dbReference>
<evidence type="ECO:0000256" key="18">
    <source>
        <dbReference type="PROSITE-ProRule" id="PRU00175"/>
    </source>
</evidence>
<evidence type="ECO:0000256" key="1">
    <source>
        <dbReference type="ARBA" id="ARBA00000900"/>
    </source>
</evidence>
<reference evidence="21 22" key="1">
    <citation type="submission" date="2024-01" db="EMBL/GenBank/DDBJ databases">
        <title>A telomere-to-telomere, gap-free genome of sweet tea (Lithocarpus litseifolius).</title>
        <authorList>
            <person name="Zhou J."/>
        </authorList>
    </citation>
    <scope>NUCLEOTIDE SEQUENCE [LARGE SCALE GENOMIC DNA]</scope>
    <source>
        <strain evidence="21">Zhou-2022a</strain>
        <tissue evidence="21">Leaf</tissue>
    </source>
</reference>
<keyword evidence="8" id="KW-0808">Transferase</keyword>
<accession>A0AAW2DG47</accession>
<evidence type="ECO:0000256" key="17">
    <source>
        <dbReference type="ARBA" id="ARBA00023140"/>
    </source>
</evidence>
<organism evidence="21 22">
    <name type="scientific">Lithocarpus litseifolius</name>
    <dbReference type="NCBI Taxonomy" id="425828"/>
    <lineage>
        <taxon>Eukaryota</taxon>
        <taxon>Viridiplantae</taxon>
        <taxon>Streptophyta</taxon>
        <taxon>Embryophyta</taxon>
        <taxon>Tracheophyta</taxon>
        <taxon>Spermatophyta</taxon>
        <taxon>Magnoliopsida</taxon>
        <taxon>eudicotyledons</taxon>
        <taxon>Gunneridae</taxon>
        <taxon>Pentapetalae</taxon>
        <taxon>rosids</taxon>
        <taxon>fabids</taxon>
        <taxon>Fagales</taxon>
        <taxon>Fagaceae</taxon>
        <taxon>Lithocarpus</taxon>
    </lineage>
</organism>
<dbReference type="EC" id="2.3.2.27" evidence="5"/>
<evidence type="ECO:0000256" key="13">
    <source>
        <dbReference type="ARBA" id="ARBA00022833"/>
    </source>
</evidence>
<dbReference type="PANTHER" id="PTHR23350">
    <property type="entry name" value="PEROXISOME ASSEMBLY PROTEIN 10"/>
    <property type="match status" value="1"/>
</dbReference>
<evidence type="ECO:0000256" key="9">
    <source>
        <dbReference type="ARBA" id="ARBA00022692"/>
    </source>
</evidence>
<evidence type="ECO:0000256" key="15">
    <source>
        <dbReference type="ARBA" id="ARBA00022989"/>
    </source>
</evidence>
<dbReference type="FunFam" id="3.30.40.10:FF:000418">
    <property type="entry name" value="Peroxisome biogenesis factor 10"/>
    <property type="match status" value="1"/>
</dbReference>
<dbReference type="AlphaFoldDB" id="A0AAW2DG47"/>
<dbReference type="InterPro" id="IPR017907">
    <property type="entry name" value="Znf_RING_CS"/>
</dbReference>
<gene>
    <name evidence="21" type="ORF">SO802_011132</name>
</gene>
<protein>
    <recommendedName>
        <fullName evidence="5">RING-type E3 ubiquitin transferase</fullName>
        <ecNumber evidence="5">2.3.2.27</ecNumber>
    </recommendedName>
</protein>
<evidence type="ECO:0000259" key="20">
    <source>
        <dbReference type="PROSITE" id="PS50089"/>
    </source>
</evidence>
<keyword evidence="17" id="KW-0576">Peroxisome</keyword>
<dbReference type="Gene3D" id="3.30.40.10">
    <property type="entry name" value="Zinc/RING finger domain, C3HC4 (zinc finger)"/>
    <property type="match status" value="1"/>
</dbReference>
<dbReference type="Pfam" id="PF13639">
    <property type="entry name" value="zf-RING_2"/>
    <property type="match status" value="1"/>
</dbReference>
<dbReference type="InterPro" id="IPR013083">
    <property type="entry name" value="Znf_RING/FYVE/PHD"/>
</dbReference>
<keyword evidence="14" id="KW-0653">Protein transport</keyword>
<dbReference type="PANTHER" id="PTHR23350:SF0">
    <property type="entry name" value="PEROXISOME BIOGENESIS FACTOR 10"/>
    <property type="match status" value="1"/>
</dbReference>
<evidence type="ECO:0000256" key="16">
    <source>
        <dbReference type="ARBA" id="ARBA00023136"/>
    </source>
</evidence>
<evidence type="ECO:0000256" key="19">
    <source>
        <dbReference type="SAM" id="MobiDB-lite"/>
    </source>
</evidence>
<sequence>MGLGRGDLSGGESMSMSTSTSTSEASLPQRFPLAAQPEIMRATEKDDQYASFIYDACRSAFHHLFGTRVAVAYQRETKLLGQMLYYVLTTGSGQQTLGEEYCDITQVAGPYGIPPNPARRALFIVYQTAVPYIAERISSRVVSCGIVLADSQTDEPYNNNAPGSSHVQSSTVTNLPPSSTSGKTHVYKVLPIAREFLQLVLHANLIFFYFEGLYYHISKCAAGIRYVFIGKPSNQRPRYQIIGVFLLIQLCVIAAERLRRSNLSSIASSVHHTSFGSRQNTAGRGLPVLNEEGNLISTDNNRGSWLSDSSSTSESQTTSGISKCTLCLSNRQYPTATSCGHIFCWNCIMEWCNEKPECPLCRNPITHSSLVCLYHSDF</sequence>
<evidence type="ECO:0000256" key="11">
    <source>
        <dbReference type="ARBA" id="ARBA00022771"/>
    </source>
</evidence>
<name>A0AAW2DG47_9ROSI</name>
<keyword evidence="22" id="KW-1185">Reference proteome</keyword>
<feature type="region of interest" description="Disordered" evidence="19">
    <location>
        <begin position="297"/>
        <end position="318"/>
    </location>
</feature>
<keyword evidence="16" id="KW-0472">Membrane</keyword>
<dbReference type="CDD" id="cd16527">
    <property type="entry name" value="RING-HC_PEX10"/>
    <property type="match status" value="1"/>
</dbReference>
<dbReference type="SUPFAM" id="SSF57850">
    <property type="entry name" value="RING/U-box"/>
    <property type="match status" value="1"/>
</dbReference>
<evidence type="ECO:0000256" key="3">
    <source>
        <dbReference type="ARBA" id="ARBA00004906"/>
    </source>
</evidence>
<dbReference type="InterPro" id="IPR006845">
    <property type="entry name" value="Pex_N"/>
</dbReference>
<keyword evidence="7" id="KW-0962">Peroxisome biogenesis</keyword>
<evidence type="ECO:0000256" key="5">
    <source>
        <dbReference type="ARBA" id="ARBA00012483"/>
    </source>
</evidence>
<proteinExistence type="inferred from homology"/>
<comment type="caution">
    <text evidence="21">The sequence shown here is derived from an EMBL/GenBank/DDBJ whole genome shotgun (WGS) entry which is preliminary data.</text>
</comment>
<dbReference type="InterPro" id="IPR025654">
    <property type="entry name" value="PEX2/10"/>
</dbReference>
<evidence type="ECO:0000256" key="8">
    <source>
        <dbReference type="ARBA" id="ARBA00022679"/>
    </source>
</evidence>
<feature type="compositionally biased region" description="Low complexity" evidence="19">
    <location>
        <begin position="304"/>
        <end position="318"/>
    </location>
</feature>